<comment type="caution">
    <text evidence="7">The sequence shown here is derived from an EMBL/GenBank/DDBJ whole genome shotgun (WGS) entry which is preliminary data.</text>
</comment>
<dbReference type="InterPro" id="IPR015424">
    <property type="entry name" value="PyrdxlP-dep_Trfase"/>
</dbReference>
<dbReference type="PROSITE" id="PS00599">
    <property type="entry name" value="AA_TRANSFER_CLASS_2"/>
    <property type="match status" value="1"/>
</dbReference>
<evidence type="ECO:0000313" key="7">
    <source>
        <dbReference type="EMBL" id="HFC91813.1"/>
    </source>
</evidence>
<comment type="similarity">
    <text evidence="2">Belongs to the class-II pyridoxal-phosphate-dependent aminotransferase family. BioF subfamily.</text>
</comment>
<dbReference type="Gene3D" id="3.40.640.10">
    <property type="entry name" value="Type I PLP-dependent aspartate aminotransferase-like (Major domain)"/>
    <property type="match status" value="1"/>
</dbReference>
<dbReference type="GO" id="GO:0030170">
    <property type="term" value="F:pyridoxal phosphate binding"/>
    <property type="evidence" value="ECO:0007669"/>
    <property type="project" value="InterPro"/>
</dbReference>
<accession>A0A7V2T1U2</accession>
<feature type="non-terminal residue" evidence="7">
    <location>
        <position position="274"/>
    </location>
</feature>
<evidence type="ECO:0000256" key="4">
    <source>
        <dbReference type="ARBA" id="ARBA00022898"/>
    </source>
</evidence>
<comment type="cofactor">
    <cofactor evidence="1 5">
        <name>pyridoxal 5'-phosphate</name>
        <dbReference type="ChEBI" id="CHEBI:597326"/>
    </cofactor>
</comment>
<proteinExistence type="inferred from homology"/>
<dbReference type="EMBL" id="DRMS01000138">
    <property type="protein sequence ID" value="HFC91813.1"/>
    <property type="molecule type" value="Genomic_DNA"/>
</dbReference>
<sequence>MKNDPKLIQRWLDQKKSQQLYRSHRITKSPQQARMCIDGKSVINFSSNDYLGLANHPEMITSFKKASDQYGVGTGSAHLISGHTKVHQQLEEALAEFTGRDRALLFSTGYMANVGVLNALGERGDVIYSDRLNHASLLDGALLSRAAMKRYQHNDSVSLSSQIERQQKGNAMIVSDGVFSMDGDIADVNKLVVVAKKHQAWLMIDDAHGFGVLGETGAGCLQQQQLGQGDVPILMATLGKAVGTAGAFIAGSEALVEYLIQTARSHIFTTAMPA</sequence>
<dbReference type="InterPro" id="IPR004839">
    <property type="entry name" value="Aminotransferase_I/II_large"/>
</dbReference>
<evidence type="ECO:0000256" key="3">
    <source>
        <dbReference type="ARBA" id="ARBA00022679"/>
    </source>
</evidence>
<dbReference type="InterPro" id="IPR050087">
    <property type="entry name" value="AON_synthase_class-II"/>
</dbReference>
<dbReference type="GO" id="GO:0009102">
    <property type="term" value="P:biotin biosynthetic process"/>
    <property type="evidence" value="ECO:0007669"/>
    <property type="project" value="TreeGrafter"/>
</dbReference>
<feature type="domain" description="Aminotransferase class I/classII large" evidence="6">
    <location>
        <begin position="41"/>
        <end position="273"/>
    </location>
</feature>
<protein>
    <submittedName>
        <fullName evidence="7">8-amino-7-oxononanoate synthase</fullName>
    </submittedName>
</protein>
<evidence type="ECO:0000259" key="6">
    <source>
        <dbReference type="Pfam" id="PF00155"/>
    </source>
</evidence>
<evidence type="ECO:0000256" key="1">
    <source>
        <dbReference type="ARBA" id="ARBA00001933"/>
    </source>
</evidence>
<dbReference type="InterPro" id="IPR015421">
    <property type="entry name" value="PyrdxlP-dep_Trfase_major"/>
</dbReference>
<dbReference type="PANTHER" id="PTHR13693">
    <property type="entry name" value="CLASS II AMINOTRANSFERASE/8-AMINO-7-OXONONANOATE SYNTHASE"/>
    <property type="match status" value="1"/>
</dbReference>
<name>A0A7V2T1U2_LEUMU</name>
<evidence type="ECO:0000256" key="5">
    <source>
        <dbReference type="RuleBase" id="RU003693"/>
    </source>
</evidence>
<keyword evidence="4 5" id="KW-0663">Pyridoxal phosphate</keyword>
<dbReference type="SUPFAM" id="SSF53383">
    <property type="entry name" value="PLP-dependent transferases"/>
    <property type="match status" value="1"/>
</dbReference>
<dbReference type="InterPro" id="IPR001917">
    <property type="entry name" value="Aminotrans_II_pyridoxalP_BS"/>
</dbReference>
<dbReference type="Proteomes" id="UP000885750">
    <property type="component" value="Unassembled WGS sequence"/>
</dbReference>
<evidence type="ECO:0000256" key="2">
    <source>
        <dbReference type="ARBA" id="ARBA00010008"/>
    </source>
</evidence>
<dbReference type="AlphaFoldDB" id="A0A7V2T1U2"/>
<dbReference type="PANTHER" id="PTHR13693:SF100">
    <property type="entry name" value="8-AMINO-7-OXONONANOATE SYNTHASE"/>
    <property type="match status" value="1"/>
</dbReference>
<organism evidence="7">
    <name type="scientific">Leucothrix mucor</name>
    <dbReference type="NCBI Taxonomy" id="45248"/>
    <lineage>
        <taxon>Bacteria</taxon>
        <taxon>Pseudomonadati</taxon>
        <taxon>Pseudomonadota</taxon>
        <taxon>Gammaproteobacteria</taxon>
        <taxon>Thiotrichales</taxon>
        <taxon>Thiotrichaceae</taxon>
        <taxon>Leucothrix</taxon>
    </lineage>
</organism>
<gene>
    <name evidence="7" type="ORF">ENJ51_03280</name>
</gene>
<dbReference type="Pfam" id="PF00155">
    <property type="entry name" value="Aminotran_1_2"/>
    <property type="match status" value="1"/>
</dbReference>
<dbReference type="GO" id="GO:0008710">
    <property type="term" value="F:8-amino-7-oxononanoate synthase activity"/>
    <property type="evidence" value="ECO:0007669"/>
    <property type="project" value="TreeGrafter"/>
</dbReference>
<keyword evidence="3" id="KW-0808">Transferase</keyword>
<reference evidence="7" key="1">
    <citation type="journal article" date="2020" name="mSystems">
        <title>Genome- and Community-Level Interaction Insights into Carbon Utilization and Element Cycling Functions of Hydrothermarchaeota in Hydrothermal Sediment.</title>
        <authorList>
            <person name="Zhou Z."/>
            <person name="Liu Y."/>
            <person name="Xu W."/>
            <person name="Pan J."/>
            <person name="Luo Z.H."/>
            <person name="Li M."/>
        </authorList>
    </citation>
    <scope>NUCLEOTIDE SEQUENCE [LARGE SCALE GENOMIC DNA]</scope>
    <source>
        <strain evidence="7">HyVt-493</strain>
    </source>
</reference>